<accession>A0AAW4WN47</accession>
<name>A0AAW4WN47_9FIRM</name>
<dbReference type="Proteomes" id="UP001197847">
    <property type="component" value="Unassembled WGS sequence"/>
</dbReference>
<evidence type="ECO:0000256" key="1">
    <source>
        <dbReference type="SAM" id="MobiDB-lite"/>
    </source>
</evidence>
<feature type="region of interest" description="Disordered" evidence="1">
    <location>
        <begin position="1"/>
        <end position="23"/>
    </location>
</feature>
<evidence type="ECO:0000313" key="2">
    <source>
        <dbReference type="EMBL" id="MCC2748053.1"/>
    </source>
</evidence>
<dbReference type="EMBL" id="JAJFBX010000024">
    <property type="protein sequence ID" value="MCC2748053.1"/>
    <property type="molecule type" value="Genomic_DNA"/>
</dbReference>
<evidence type="ECO:0000313" key="3">
    <source>
        <dbReference type="Proteomes" id="UP001197847"/>
    </source>
</evidence>
<proteinExistence type="predicted"/>
<dbReference type="AlphaFoldDB" id="A0AAW4WN47"/>
<feature type="compositionally biased region" description="Basic and acidic residues" evidence="1">
    <location>
        <begin position="13"/>
        <end position="23"/>
    </location>
</feature>
<sequence length="90" mass="10343">MKLTNAVKSKNITQRDSENWKSPHEYNDASMFHFRDEKGNEAEELLKLKSIMEREGDNLPKVLCVICVMSNMAYKRPDGVYVVPITALKP</sequence>
<protein>
    <submittedName>
        <fullName evidence="2">Uncharacterized protein</fullName>
    </submittedName>
</protein>
<reference evidence="2" key="1">
    <citation type="submission" date="2021-10" db="EMBL/GenBank/DDBJ databases">
        <title>Collection of gut derived symbiotic bacterial strains cultured from healthy donors.</title>
        <authorList>
            <person name="Lin H."/>
            <person name="Littmann E."/>
            <person name="Claire K."/>
            <person name="Pamer E."/>
        </authorList>
    </citation>
    <scope>NUCLEOTIDE SEQUENCE</scope>
    <source>
        <strain evidence="2">MSK.22.92</strain>
    </source>
</reference>
<dbReference type="RefSeq" id="WP_173849201.1">
    <property type="nucleotide sequence ID" value="NZ_DAWDQF010000080.1"/>
</dbReference>
<feature type="compositionally biased region" description="Polar residues" evidence="1">
    <location>
        <begin position="1"/>
        <end position="12"/>
    </location>
</feature>
<comment type="caution">
    <text evidence="2">The sequence shown here is derived from an EMBL/GenBank/DDBJ whole genome shotgun (WGS) entry which is preliminary data.</text>
</comment>
<gene>
    <name evidence="2" type="ORF">LK487_13625</name>
</gene>
<organism evidence="2 3">
    <name type="scientific">Agathobacter rectalis</name>
    <dbReference type="NCBI Taxonomy" id="39491"/>
    <lineage>
        <taxon>Bacteria</taxon>
        <taxon>Bacillati</taxon>
        <taxon>Bacillota</taxon>
        <taxon>Clostridia</taxon>
        <taxon>Lachnospirales</taxon>
        <taxon>Lachnospiraceae</taxon>
        <taxon>Agathobacter</taxon>
    </lineage>
</organism>